<reference evidence="9" key="1">
    <citation type="journal article" date="2019" name="Int. J. Syst. Evol. Microbiol.">
        <title>The Global Catalogue of Microorganisms (GCM) 10K type strain sequencing project: providing services to taxonomists for standard genome sequencing and annotation.</title>
        <authorList>
            <consortium name="The Broad Institute Genomics Platform"/>
            <consortium name="The Broad Institute Genome Sequencing Center for Infectious Disease"/>
            <person name="Wu L."/>
            <person name="Ma J."/>
        </authorList>
    </citation>
    <scope>NUCLEOTIDE SEQUENCE [LARGE SCALE GENOMIC DNA]</scope>
    <source>
        <strain evidence="9">NBRC 108730</strain>
    </source>
</reference>
<evidence type="ECO:0000256" key="2">
    <source>
        <dbReference type="ARBA" id="ARBA00023004"/>
    </source>
</evidence>
<dbReference type="PANTHER" id="PTHR11108">
    <property type="entry name" value="FERROCHELATASE"/>
    <property type="match status" value="1"/>
</dbReference>
<comment type="caution">
    <text evidence="8">The sequence shown here is derived from an EMBL/GenBank/DDBJ whole genome shotgun (WGS) entry which is preliminary data.</text>
</comment>
<sequence>MPWELVYCSRSGPPSQPWLEPDVNDHLRALHEAGVPGAAVCPIGFVSDHMEVVYDLDTEAEETAREIGLPFARAATVGTAERFVAGLVDLLEERAALARGEQPEQPAVGSRGPVHSVCPVDCCRNLRGAKPAACQVDWTTPEPTAAAQ</sequence>
<dbReference type="CDD" id="cd00419">
    <property type="entry name" value="Ferrochelatase_C"/>
    <property type="match status" value="1"/>
</dbReference>
<dbReference type="InterPro" id="IPR001015">
    <property type="entry name" value="Ferrochelatase"/>
</dbReference>
<gene>
    <name evidence="8" type="ORF">GCM10025868_05520</name>
</gene>
<evidence type="ECO:0000256" key="7">
    <source>
        <dbReference type="RuleBase" id="RU004185"/>
    </source>
</evidence>
<accession>A0ABQ6JAU1</accession>
<dbReference type="EMBL" id="BSUZ01000001">
    <property type="protein sequence ID" value="GMA85302.1"/>
    <property type="molecule type" value="Genomic_DNA"/>
</dbReference>
<keyword evidence="4" id="KW-0456">Lyase</keyword>
<dbReference type="Pfam" id="PF00762">
    <property type="entry name" value="Ferrochelatase"/>
    <property type="match status" value="1"/>
</dbReference>
<dbReference type="PANTHER" id="PTHR11108:SF1">
    <property type="entry name" value="FERROCHELATASE, MITOCHONDRIAL"/>
    <property type="match status" value="1"/>
</dbReference>
<keyword evidence="5" id="KW-0627">Porphyrin biosynthesis</keyword>
<evidence type="ECO:0000256" key="3">
    <source>
        <dbReference type="ARBA" id="ARBA00023133"/>
    </source>
</evidence>
<keyword evidence="3" id="KW-0350">Heme biosynthesis</keyword>
<keyword evidence="9" id="KW-1185">Reference proteome</keyword>
<organism evidence="8 9">
    <name type="scientific">Angustibacter aerolatus</name>
    <dbReference type="NCBI Taxonomy" id="1162965"/>
    <lineage>
        <taxon>Bacteria</taxon>
        <taxon>Bacillati</taxon>
        <taxon>Actinomycetota</taxon>
        <taxon>Actinomycetes</taxon>
        <taxon>Kineosporiales</taxon>
        <taxon>Kineosporiaceae</taxon>
    </lineage>
</organism>
<dbReference type="Gene3D" id="3.40.50.1400">
    <property type="match status" value="2"/>
</dbReference>
<evidence type="ECO:0000256" key="6">
    <source>
        <dbReference type="ARBA" id="ARBA00024536"/>
    </source>
</evidence>
<evidence type="ECO:0000313" key="8">
    <source>
        <dbReference type="EMBL" id="GMA85302.1"/>
    </source>
</evidence>
<evidence type="ECO:0000256" key="1">
    <source>
        <dbReference type="ARBA" id="ARBA00013215"/>
    </source>
</evidence>
<dbReference type="EC" id="4.99.1.9" evidence="1"/>
<dbReference type="InterPro" id="IPR033644">
    <property type="entry name" value="Ferrochelatase_C"/>
</dbReference>
<name>A0ABQ6JAU1_9ACTN</name>
<evidence type="ECO:0000313" key="9">
    <source>
        <dbReference type="Proteomes" id="UP001157017"/>
    </source>
</evidence>
<proteinExistence type="inferred from homology"/>
<protein>
    <recommendedName>
        <fullName evidence="1">coproporphyrin ferrochelatase</fullName>
        <ecNumber evidence="1">4.99.1.9</ecNumber>
    </recommendedName>
</protein>
<dbReference type="Proteomes" id="UP001157017">
    <property type="component" value="Unassembled WGS sequence"/>
</dbReference>
<dbReference type="SUPFAM" id="SSF53800">
    <property type="entry name" value="Chelatase"/>
    <property type="match status" value="1"/>
</dbReference>
<comment type="similarity">
    <text evidence="7">Belongs to the ferrochelatase family.</text>
</comment>
<evidence type="ECO:0000256" key="5">
    <source>
        <dbReference type="ARBA" id="ARBA00023244"/>
    </source>
</evidence>
<evidence type="ECO:0000256" key="4">
    <source>
        <dbReference type="ARBA" id="ARBA00023239"/>
    </source>
</evidence>
<keyword evidence="2" id="KW-0408">Iron</keyword>
<comment type="catalytic activity">
    <reaction evidence="6">
        <text>Fe-coproporphyrin III + 2 H(+) = coproporphyrin III + Fe(2+)</text>
        <dbReference type="Rhea" id="RHEA:49572"/>
        <dbReference type="ChEBI" id="CHEBI:15378"/>
        <dbReference type="ChEBI" id="CHEBI:29033"/>
        <dbReference type="ChEBI" id="CHEBI:68438"/>
        <dbReference type="ChEBI" id="CHEBI:131725"/>
        <dbReference type="EC" id="4.99.1.9"/>
    </reaction>
    <physiologicalReaction direction="right-to-left" evidence="6">
        <dbReference type="Rhea" id="RHEA:49574"/>
    </physiologicalReaction>
</comment>